<dbReference type="InterPro" id="IPR007236">
    <property type="entry name" value="SlyX"/>
</dbReference>
<evidence type="ECO:0000256" key="1">
    <source>
        <dbReference type="SAM" id="MobiDB-lite"/>
    </source>
</evidence>
<evidence type="ECO:0000313" key="2">
    <source>
        <dbReference type="EMBL" id="QBM27230.1"/>
    </source>
</evidence>
<evidence type="ECO:0008006" key="4">
    <source>
        <dbReference type="Google" id="ProtNLM"/>
    </source>
</evidence>
<keyword evidence="3" id="KW-1185">Reference proteome</keyword>
<dbReference type="RefSeq" id="WP_133156037.1">
    <property type="nucleotide sequence ID" value="NZ_CP037867.1"/>
</dbReference>
<reference evidence="2 3" key="1">
    <citation type="submission" date="2019-03" db="EMBL/GenBank/DDBJ databases">
        <authorList>
            <person name="Sebastian G."/>
            <person name="Baumann P."/>
            <person name="Ruckert C."/>
            <person name="Kalinowski J."/>
            <person name="Nebel B."/>
            <person name="Takors R."/>
            <person name="Blombach B."/>
        </authorList>
    </citation>
    <scope>NUCLEOTIDE SEQUENCE [LARGE SCALE GENOMIC DNA]</scope>
    <source>
        <strain evidence="2 3">DSM 1084</strain>
    </source>
</reference>
<protein>
    <recommendedName>
        <fullName evidence="4">Protein SlyX</fullName>
    </recommendedName>
</protein>
<proteinExistence type="predicted"/>
<dbReference type="AlphaFoldDB" id="A0A4P6WUZ5"/>
<sequence>MNTADSERLTQLEIKISYLDDLVETLNTMVARQHDQIAMLIHEVAQLRQRNDESQPPAFRSLRDELPPHY</sequence>
<dbReference type="Pfam" id="PF04102">
    <property type="entry name" value="SlyX"/>
    <property type="match status" value="1"/>
</dbReference>
<dbReference type="KEGG" id="hpse:HPF_06010"/>
<accession>A0A4P6WUZ5</accession>
<feature type="region of interest" description="Disordered" evidence="1">
    <location>
        <begin position="48"/>
        <end position="70"/>
    </location>
</feature>
<feature type="compositionally biased region" description="Basic and acidic residues" evidence="1">
    <location>
        <begin position="61"/>
        <end position="70"/>
    </location>
</feature>
<organism evidence="2 3">
    <name type="scientific">Hydrogenophaga pseudoflava</name>
    <name type="common">Pseudomonas carboxydoflava</name>
    <dbReference type="NCBI Taxonomy" id="47421"/>
    <lineage>
        <taxon>Bacteria</taxon>
        <taxon>Pseudomonadati</taxon>
        <taxon>Pseudomonadota</taxon>
        <taxon>Betaproteobacteria</taxon>
        <taxon>Burkholderiales</taxon>
        <taxon>Comamonadaceae</taxon>
        <taxon>Hydrogenophaga</taxon>
    </lineage>
</organism>
<gene>
    <name evidence="2" type="ORF">HPF_06010</name>
</gene>
<dbReference type="PANTHER" id="PTHR36508">
    <property type="entry name" value="PROTEIN SLYX"/>
    <property type="match status" value="1"/>
</dbReference>
<dbReference type="PANTHER" id="PTHR36508:SF1">
    <property type="entry name" value="PROTEIN SLYX"/>
    <property type="match status" value="1"/>
</dbReference>
<evidence type="ECO:0000313" key="3">
    <source>
        <dbReference type="Proteomes" id="UP000293912"/>
    </source>
</evidence>
<name>A0A4P6WUZ5_HYDPS</name>
<dbReference type="Proteomes" id="UP000293912">
    <property type="component" value="Chromosome"/>
</dbReference>
<dbReference type="EMBL" id="CP037867">
    <property type="protein sequence ID" value="QBM27230.1"/>
    <property type="molecule type" value="Genomic_DNA"/>
</dbReference>